<evidence type="ECO:0000256" key="1">
    <source>
        <dbReference type="SAM" id="MobiDB-lite"/>
    </source>
</evidence>
<accession>G3IL06</accession>
<evidence type="ECO:0000313" key="3">
    <source>
        <dbReference type="Proteomes" id="UP000001075"/>
    </source>
</evidence>
<dbReference type="Proteomes" id="UP000001075">
    <property type="component" value="Unassembled WGS sequence"/>
</dbReference>
<organism evidence="2 3">
    <name type="scientific">Cricetulus griseus</name>
    <name type="common">Chinese hamster</name>
    <name type="synonym">Cricetulus barabensis griseus</name>
    <dbReference type="NCBI Taxonomy" id="10029"/>
    <lineage>
        <taxon>Eukaryota</taxon>
        <taxon>Metazoa</taxon>
        <taxon>Chordata</taxon>
        <taxon>Craniata</taxon>
        <taxon>Vertebrata</taxon>
        <taxon>Euteleostomi</taxon>
        <taxon>Mammalia</taxon>
        <taxon>Eutheria</taxon>
        <taxon>Euarchontoglires</taxon>
        <taxon>Glires</taxon>
        <taxon>Rodentia</taxon>
        <taxon>Myomorpha</taxon>
        <taxon>Muroidea</taxon>
        <taxon>Cricetidae</taxon>
        <taxon>Cricetinae</taxon>
        <taxon>Cricetulus</taxon>
    </lineage>
</organism>
<feature type="region of interest" description="Disordered" evidence="1">
    <location>
        <begin position="1"/>
        <end position="50"/>
    </location>
</feature>
<proteinExistence type="predicted"/>
<reference evidence="3" key="1">
    <citation type="journal article" date="2011" name="Nat. Biotechnol.">
        <title>The genomic sequence of the Chinese hamster ovary (CHO)-K1 cell line.</title>
        <authorList>
            <person name="Xu X."/>
            <person name="Nagarajan H."/>
            <person name="Lewis N.E."/>
            <person name="Pan S."/>
            <person name="Cai Z."/>
            <person name="Liu X."/>
            <person name="Chen W."/>
            <person name="Xie M."/>
            <person name="Wang W."/>
            <person name="Hammond S."/>
            <person name="Andersen M.R."/>
            <person name="Neff N."/>
            <person name="Passarelli B."/>
            <person name="Koh W."/>
            <person name="Fan H.C."/>
            <person name="Wang J."/>
            <person name="Gui Y."/>
            <person name="Lee K.H."/>
            <person name="Betenbaugh M.J."/>
            <person name="Quake S.R."/>
            <person name="Famili I."/>
            <person name="Palsson B.O."/>
            <person name="Wang J."/>
        </authorList>
    </citation>
    <scope>NUCLEOTIDE SEQUENCE [LARGE SCALE GENOMIC DNA]</scope>
    <source>
        <strain evidence="3">CHO K1 cell line</strain>
    </source>
</reference>
<gene>
    <name evidence="2" type="ORF">I79_024564</name>
</gene>
<sequence length="50" mass="5375">MPVLFSVQLQDTPDPDLPSGLCTHKQLASSHEADKPSQSKCVDVPDVLLS</sequence>
<protein>
    <submittedName>
        <fullName evidence="2">Uncharacterized protein</fullName>
    </submittedName>
</protein>
<dbReference type="EMBL" id="JH003833">
    <property type="protein sequence ID" value="EGW11686.1"/>
    <property type="molecule type" value="Genomic_DNA"/>
</dbReference>
<evidence type="ECO:0000313" key="2">
    <source>
        <dbReference type="EMBL" id="EGW11686.1"/>
    </source>
</evidence>
<name>G3IL06_CRIGR</name>
<dbReference type="InParanoid" id="G3IL06"/>
<dbReference type="AlphaFoldDB" id="G3IL06"/>